<feature type="compositionally biased region" description="Low complexity" evidence="1">
    <location>
        <begin position="145"/>
        <end position="159"/>
    </location>
</feature>
<comment type="caution">
    <text evidence="3">The sequence shown here is derived from an EMBL/GenBank/DDBJ whole genome shotgun (WGS) entry which is preliminary data.</text>
</comment>
<name>A0AAD9D1G0_PAPLA</name>
<feature type="compositionally biased region" description="Polar residues" evidence="1">
    <location>
        <begin position="354"/>
        <end position="365"/>
    </location>
</feature>
<feature type="compositionally biased region" description="Polar residues" evidence="1">
    <location>
        <begin position="409"/>
        <end position="434"/>
    </location>
</feature>
<feature type="region of interest" description="Disordered" evidence="1">
    <location>
        <begin position="1"/>
        <end position="607"/>
    </location>
</feature>
<accession>A0AAD9D1G0</accession>
<feature type="compositionally biased region" description="Acidic residues" evidence="1">
    <location>
        <begin position="720"/>
        <end position="737"/>
    </location>
</feature>
<feature type="compositionally biased region" description="Acidic residues" evidence="1">
    <location>
        <begin position="535"/>
        <end position="546"/>
    </location>
</feature>
<feature type="compositionally biased region" description="Pro residues" evidence="1">
    <location>
        <begin position="19"/>
        <end position="29"/>
    </location>
</feature>
<feature type="region of interest" description="Disordered" evidence="1">
    <location>
        <begin position="699"/>
        <end position="785"/>
    </location>
</feature>
<feature type="compositionally biased region" description="Pro residues" evidence="1">
    <location>
        <begin position="97"/>
        <end position="106"/>
    </location>
</feature>
<evidence type="ECO:0000313" key="4">
    <source>
        <dbReference type="Proteomes" id="UP001182556"/>
    </source>
</evidence>
<dbReference type="Pfam" id="PF15963">
    <property type="entry name" value="Myb_DNA-bind_7"/>
    <property type="match status" value="1"/>
</dbReference>
<feature type="compositionally biased region" description="Basic and acidic residues" evidence="1">
    <location>
        <begin position="1015"/>
        <end position="1025"/>
    </location>
</feature>
<dbReference type="Proteomes" id="UP001182556">
    <property type="component" value="Unassembled WGS sequence"/>
</dbReference>
<feature type="compositionally biased region" description="Acidic residues" evidence="1">
    <location>
        <begin position="565"/>
        <end position="576"/>
    </location>
</feature>
<organism evidence="3 4">
    <name type="scientific">Papiliotrema laurentii</name>
    <name type="common">Cryptococcus laurentii</name>
    <dbReference type="NCBI Taxonomy" id="5418"/>
    <lineage>
        <taxon>Eukaryota</taxon>
        <taxon>Fungi</taxon>
        <taxon>Dikarya</taxon>
        <taxon>Basidiomycota</taxon>
        <taxon>Agaricomycotina</taxon>
        <taxon>Tremellomycetes</taxon>
        <taxon>Tremellales</taxon>
        <taxon>Rhynchogastremaceae</taxon>
        <taxon>Papiliotrema</taxon>
    </lineage>
</organism>
<feature type="compositionally biased region" description="Acidic residues" evidence="1">
    <location>
        <begin position="1060"/>
        <end position="1073"/>
    </location>
</feature>
<feature type="compositionally biased region" description="Basic residues" evidence="1">
    <location>
        <begin position="517"/>
        <end position="530"/>
    </location>
</feature>
<feature type="compositionally biased region" description="Acidic residues" evidence="1">
    <location>
        <begin position="1083"/>
        <end position="1096"/>
    </location>
</feature>
<protein>
    <recommendedName>
        <fullName evidence="2">Transcription factor TFIIIB component B'' Myb domain-containing protein</fullName>
    </recommendedName>
</protein>
<gene>
    <name evidence="3" type="ORF">DB88DRAFT_489606</name>
</gene>
<feature type="compositionally biased region" description="Low complexity" evidence="1">
    <location>
        <begin position="82"/>
        <end position="96"/>
    </location>
</feature>
<feature type="compositionally biased region" description="Acidic residues" evidence="1">
    <location>
        <begin position="1026"/>
        <end position="1052"/>
    </location>
</feature>
<dbReference type="InterPro" id="IPR039467">
    <property type="entry name" value="TFIIIB_B''_Myb"/>
</dbReference>
<feature type="compositionally biased region" description="Basic and acidic residues" evidence="1">
    <location>
        <begin position="702"/>
        <end position="713"/>
    </location>
</feature>
<dbReference type="EMBL" id="JAODAN010000005">
    <property type="protein sequence ID" value="KAK1924255.1"/>
    <property type="molecule type" value="Genomic_DNA"/>
</dbReference>
<feature type="compositionally biased region" description="Polar residues" evidence="1">
    <location>
        <begin position="55"/>
        <end position="80"/>
    </location>
</feature>
<sequence length="1096" mass="119484">MAFRLPGQNRFKPNKARPRPPATSQPSQPPHEAQIQPKPSSTVASVPPSLPATKDASSNAHHAPSHTTTGASGESSQMPDLTQATTQATQDTVIATPPRPSKPVDPAPGFGDSQSTHHPLDDATTPGPSRPKQVQGEDTRHAHLARPSPSGRHPSSSAAHVEKGNFALTEKDKSPPYSPQPRSGLGGRGPMARISGSPAVRSRSLTPSTPLVNRGVGPSALLKAAAAQAESGLSRPSPGRIPSKKSRSGRSDTSRATSVAPSMPPADTIAPITESAEGAVERPAVTESESAVEVDEAEKQPEAPPTPLRQQASREEMRARIQAKVLGTKVGRPSMSRENSWSFAPSEDRAASKNPDSTQIQSISSVLAEASSVPATRGEASTGTTKQMEVPKQGSRSEIAPDAGLRRSPSPSNVGEANDTNQMDIDVSGQQQPMGPSGVFDRNAEAGRAVVSKASTADRASLESVPTVPQPRQVTPLFLPERSPTPSHTVPQDAETSHVAEGPGPSASAHGQDRAGAKKQARTKAKSKKKSTQDHEEDSMVIDGEEATVQKKKPRRKTGAVPTAEETDQLVADDAEGDHQGEMGDDGKVAAPSGTKKGKKRKSVNRVRSELKKAKKTVQFTQAGIKDLVAGDTLGEEVLNVDDLTMADLAINITSGTISARGILLDDFMKATKKQAAEQLPYRRWSRWEKEQIYRRHVRRRANAERHSRRQEAAAKGLNPDEEVSPDEDDSEEEFEIVPDRFTPPPEDQQVERIQPLSLNPAGDEAAGGVEGEDIGQEAAAGGDLYDQYAEEEEVDEDNMDVNPDDVAEFPLDEHDYEPAAEEDDTHGFNVVDDLPAEGADYYAGLDRNGEEDDEGYAGAGDQYYEQFLDDPTQMYLDQREHARDEHRRRQENVEALYEDDNTKMVNSRTYSKVRKSERWTKTETNFFFDTALPEAGENPFMLQAYFPGRTHQQLKNKMNREYKANKDRYLAALDNKRRVDTVYLEKAAGFDSQKDYGDEIAWLAQLKEDAKKLTADKPPAHEDEAMLETFDEEKEDEDVDKEEWGGEDEDGDGKHDPYEYPDYDDENYEEGEGEKGEVGGHEEDEEDIDIDPEEG</sequence>
<dbReference type="AlphaFoldDB" id="A0AAD9D1G0"/>
<evidence type="ECO:0000256" key="1">
    <source>
        <dbReference type="SAM" id="MobiDB-lite"/>
    </source>
</evidence>
<feature type="compositionally biased region" description="Basic and acidic residues" evidence="1">
    <location>
        <begin position="577"/>
        <end position="588"/>
    </location>
</feature>
<feature type="compositionally biased region" description="Basic residues" evidence="1">
    <location>
        <begin position="596"/>
        <end position="605"/>
    </location>
</feature>
<evidence type="ECO:0000259" key="2">
    <source>
        <dbReference type="Pfam" id="PF15963"/>
    </source>
</evidence>
<feature type="compositionally biased region" description="Low complexity" evidence="1">
    <location>
        <begin position="219"/>
        <end position="234"/>
    </location>
</feature>
<proteinExistence type="predicted"/>
<evidence type="ECO:0000313" key="3">
    <source>
        <dbReference type="EMBL" id="KAK1924255.1"/>
    </source>
</evidence>
<feature type="compositionally biased region" description="Low complexity" evidence="1">
    <location>
        <begin position="465"/>
        <end position="476"/>
    </location>
</feature>
<keyword evidence="4" id="KW-1185">Reference proteome</keyword>
<feature type="region of interest" description="Disordered" evidence="1">
    <location>
        <begin position="1015"/>
        <end position="1096"/>
    </location>
</feature>
<reference evidence="3" key="1">
    <citation type="submission" date="2023-02" db="EMBL/GenBank/DDBJ databases">
        <title>Identification and recombinant expression of a fungal hydrolase from Papiliotrema laurentii that hydrolyzes apple cutin and clears colloidal polyester polyurethane.</title>
        <authorList>
            <consortium name="DOE Joint Genome Institute"/>
            <person name="Roman V.A."/>
            <person name="Bojanowski C."/>
            <person name="Crable B.R."/>
            <person name="Wagner D.N."/>
            <person name="Hung C.S."/>
            <person name="Nadeau L.J."/>
            <person name="Schratz L."/>
            <person name="Haridas S."/>
            <person name="Pangilinan J."/>
            <person name="Lipzen A."/>
            <person name="Na H."/>
            <person name="Yan M."/>
            <person name="Ng V."/>
            <person name="Grigoriev I.V."/>
            <person name="Spatafora J.W."/>
            <person name="Barlow D."/>
            <person name="Biffinger J."/>
            <person name="Kelley-Loughnane N."/>
            <person name="Varaljay V.A."/>
            <person name="Crookes-Goodson W.J."/>
        </authorList>
    </citation>
    <scope>NUCLEOTIDE SEQUENCE</scope>
    <source>
        <strain evidence="3">5307AH</strain>
    </source>
</reference>
<feature type="domain" description="Transcription factor TFIIIB component B'' Myb" evidence="2">
    <location>
        <begin position="910"/>
        <end position="990"/>
    </location>
</feature>